<dbReference type="Gene3D" id="3.30.300.130">
    <property type="entry name" value="Fe-S cluster assembly (FSCA)"/>
    <property type="match status" value="1"/>
</dbReference>
<evidence type="ECO:0000256" key="1">
    <source>
        <dbReference type="ARBA" id="ARBA00010381"/>
    </source>
</evidence>
<dbReference type="PANTHER" id="PTHR12377:SF0">
    <property type="entry name" value="CYTOSOLIC IRON-SULFUR ASSEMBLY COMPONENT 2B"/>
    <property type="match status" value="1"/>
</dbReference>
<dbReference type="GO" id="GO:0051604">
    <property type="term" value="P:protein maturation"/>
    <property type="evidence" value="ECO:0007669"/>
    <property type="project" value="InterPro"/>
</dbReference>
<sequence length="177" mass="19977">FFLSLILSQWTLSSWVVFLAGRLKLQNPALNRQVGMDGLPRTLQIQPTTWFEGWWTGTQLKKVADPELNDAESTISVEFTPTIPHCSMAMLTGLSVKVKLIRSLPKRFKVDVHITAGTHASEHAVNKQLTDKERVAAALEKNHLLEMVNQCLQPSVSLRAKFEMGSNFYLIPRRLHA</sequence>
<comment type="similarity">
    <text evidence="1">Belongs to the MIP18 family.</text>
</comment>
<proteinExistence type="inferred from homology"/>
<keyword evidence="3" id="KW-1185">Reference proteome</keyword>
<dbReference type="Gene3D" id="6.10.250.1280">
    <property type="match status" value="1"/>
</dbReference>
<dbReference type="Ensembl" id="ENSPMRT00000026482.1">
    <property type="protein sequence ID" value="ENSPMRP00000024961.1"/>
    <property type="gene ID" value="ENSPMRG00000016131.1"/>
</dbReference>
<evidence type="ECO:0000313" key="3">
    <source>
        <dbReference type="Proteomes" id="UP000472272"/>
    </source>
</evidence>
<accession>A0A670JKQ5</accession>
<dbReference type="AlphaFoldDB" id="A0A670JKQ5"/>
<dbReference type="SUPFAM" id="SSF117916">
    <property type="entry name" value="Fe-S cluster assembly (FSCA) domain-like"/>
    <property type="match status" value="1"/>
</dbReference>
<reference evidence="2 3" key="1">
    <citation type="journal article" date="2019" name="Proc. Natl. Acad. Sci. U.S.A.">
        <title>Regulatory changes in pterin and carotenoid genes underlie balanced color polymorphisms in the wall lizard.</title>
        <authorList>
            <person name="Andrade P."/>
            <person name="Pinho C."/>
            <person name="Perez I de Lanuza G."/>
            <person name="Afonso S."/>
            <person name="Brejcha J."/>
            <person name="Rubin C.J."/>
            <person name="Wallerman O."/>
            <person name="Pereira P."/>
            <person name="Sabatino S.J."/>
            <person name="Bellati A."/>
            <person name="Pellitteri-Rosa D."/>
            <person name="Bosakova Z."/>
            <person name="Bunikis I."/>
            <person name="Carretero M.A."/>
            <person name="Feiner N."/>
            <person name="Marsik P."/>
            <person name="Pauperio F."/>
            <person name="Salvi D."/>
            <person name="Soler L."/>
            <person name="While G.M."/>
            <person name="Uller T."/>
            <person name="Font E."/>
            <person name="Andersson L."/>
            <person name="Carneiro M."/>
        </authorList>
    </citation>
    <scope>NUCLEOTIDE SEQUENCE</scope>
</reference>
<dbReference type="PANTHER" id="PTHR12377">
    <property type="entry name" value="CYTOSOLIC IRON-SULFUR ASSEMBLY COMPONENT 2B-RELATED"/>
    <property type="match status" value="1"/>
</dbReference>
<dbReference type="GeneTree" id="ENSGT00390000017697"/>
<reference evidence="2" key="3">
    <citation type="submission" date="2025-09" db="UniProtKB">
        <authorList>
            <consortium name="Ensembl"/>
        </authorList>
    </citation>
    <scope>IDENTIFICATION</scope>
</reference>
<dbReference type="GO" id="GO:0097361">
    <property type="term" value="C:cytosolic [4Fe-4S] assembly targeting complex"/>
    <property type="evidence" value="ECO:0007669"/>
    <property type="project" value="TreeGrafter"/>
</dbReference>
<protein>
    <submittedName>
        <fullName evidence="2">Uncharacterized protein</fullName>
    </submittedName>
</protein>
<evidence type="ECO:0000313" key="2">
    <source>
        <dbReference type="Ensembl" id="ENSPMRP00000024961.1"/>
    </source>
</evidence>
<dbReference type="InterPro" id="IPR039796">
    <property type="entry name" value="MIP18"/>
</dbReference>
<dbReference type="Proteomes" id="UP000472272">
    <property type="component" value="Chromosome 11"/>
</dbReference>
<name>A0A670JKQ5_PODMU</name>
<reference evidence="2" key="2">
    <citation type="submission" date="2025-08" db="UniProtKB">
        <authorList>
            <consortium name="Ensembl"/>
        </authorList>
    </citation>
    <scope>IDENTIFICATION</scope>
</reference>
<organism evidence="2 3">
    <name type="scientific">Podarcis muralis</name>
    <name type="common">Wall lizard</name>
    <name type="synonym">Lacerta muralis</name>
    <dbReference type="NCBI Taxonomy" id="64176"/>
    <lineage>
        <taxon>Eukaryota</taxon>
        <taxon>Metazoa</taxon>
        <taxon>Chordata</taxon>
        <taxon>Craniata</taxon>
        <taxon>Vertebrata</taxon>
        <taxon>Euteleostomi</taxon>
        <taxon>Lepidosauria</taxon>
        <taxon>Squamata</taxon>
        <taxon>Bifurcata</taxon>
        <taxon>Unidentata</taxon>
        <taxon>Episquamata</taxon>
        <taxon>Laterata</taxon>
        <taxon>Lacertibaenia</taxon>
        <taxon>Lacertidae</taxon>
        <taxon>Podarcis</taxon>
    </lineage>
</organism>
<dbReference type="InterPro" id="IPR034904">
    <property type="entry name" value="FSCA_dom_sf"/>
</dbReference>